<keyword evidence="2" id="KW-1185">Reference proteome</keyword>
<evidence type="ECO:0000313" key="1">
    <source>
        <dbReference type="EMBL" id="KIL58872.1"/>
    </source>
</evidence>
<protein>
    <submittedName>
        <fullName evidence="1">Uncharacterized protein</fullName>
    </submittedName>
</protein>
<sequence length="162" mass="17601">MSERWPRYTFAASATGDVTVTSCNACLAVRKNTARAEIGVYLPTRRVPQKFICLSFSPSSRSLITTMTSNDAPPAYVHTVYDETYRAKSYIQPSIMSMGNRPNLLGQLEYHSAQTDGSFAICVSGGTGVFVSNDLLESIPEVHRPALDTSLAGQSIELLMGV</sequence>
<name>A0A0C2WC40_AMAMK</name>
<organism evidence="1 2">
    <name type="scientific">Amanita muscaria (strain Koide BX008)</name>
    <dbReference type="NCBI Taxonomy" id="946122"/>
    <lineage>
        <taxon>Eukaryota</taxon>
        <taxon>Fungi</taxon>
        <taxon>Dikarya</taxon>
        <taxon>Basidiomycota</taxon>
        <taxon>Agaricomycotina</taxon>
        <taxon>Agaricomycetes</taxon>
        <taxon>Agaricomycetidae</taxon>
        <taxon>Agaricales</taxon>
        <taxon>Pluteineae</taxon>
        <taxon>Amanitaceae</taxon>
        <taxon>Amanita</taxon>
    </lineage>
</organism>
<dbReference type="HOGENOM" id="CLU_1647708_0_0_1"/>
<proteinExistence type="predicted"/>
<accession>A0A0C2WC40</accession>
<dbReference type="InParanoid" id="A0A0C2WC40"/>
<reference evidence="1 2" key="1">
    <citation type="submission" date="2014-04" db="EMBL/GenBank/DDBJ databases">
        <title>Evolutionary Origins and Diversification of the Mycorrhizal Mutualists.</title>
        <authorList>
            <consortium name="DOE Joint Genome Institute"/>
            <consortium name="Mycorrhizal Genomics Consortium"/>
            <person name="Kohler A."/>
            <person name="Kuo A."/>
            <person name="Nagy L.G."/>
            <person name="Floudas D."/>
            <person name="Copeland A."/>
            <person name="Barry K.W."/>
            <person name="Cichocki N."/>
            <person name="Veneault-Fourrey C."/>
            <person name="LaButti K."/>
            <person name="Lindquist E.A."/>
            <person name="Lipzen A."/>
            <person name="Lundell T."/>
            <person name="Morin E."/>
            <person name="Murat C."/>
            <person name="Riley R."/>
            <person name="Ohm R."/>
            <person name="Sun H."/>
            <person name="Tunlid A."/>
            <person name="Henrissat B."/>
            <person name="Grigoriev I.V."/>
            <person name="Hibbett D.S."/>
            <person name="Martin F."/>
        </authorList>
    </citation>
    <scope>NUCLEOTIDE SEQUENCE [LARGE SCALE GENOMIC DNA]</scope>
    <source>
        <strain evidence="1 2">Koide BX008</strain>
    </source>
</reference>
<dbReference type="EMBL" id="KN818327">
    <property type="protein sequence ID" value="KIL58872.1"/>
    <property type="molecule type" value="Genomic_DNA"/>
</dbReference>
<feature type="non-terminal residue" evidence="1">
    <location>
        <position position="162"/>
    </location>
</feature>
<dbReference type="AlphaFoldDB" id="A0A0C2WC40"/>
<dbReference type="Proteomes" id="UP000054549">
    <property type="component" value="Unassembled WGS sequence"/>
</dbReference>
<gene>
    <name evidence="1" type="ORF">M378DRAFT_288910</name>
</gene>
<dbReference type="OrthoDB" id="5378863at2759"/>
<evidence type="ECO:0000313" key="2">
    <source>
        <dbReference type="Proteomes" id="UP000054549"/>
    </source>
</evidence>